<dbReference type="PANTHER" id="PTHR46577:SF1">
    <property type="entry name" value="HTH-TYPE TRANSCRIPTIONAL REGULATORY PROTEIN GABR"/>
    <property type="match status" value="1"/>
</dbReference>
<dbReference type="Gene3D" id="1.10.10.10">
    <property type="entry name" value="Winged helix-like DNA-binding domain superfamily/Winged helix DNA-binding domain"/>
    <property type="match status" value="1"/>
</dbReference>
<organism evidence="8 9">
    <name type="scientific">Microbacterium nanhaiense</name>
    <dbReference type="NCBI Taxonomy" id="1301026"/>
    <lineage>
        <taxon>Bacteria</taxon>
        <taxon>Bacillati</taxon>
        <taxon>Actinomycetota</taxon>
        <taxon>Actinomycetes</taxon>
        <taxon>Micrococcales</taxon>
        <taxon>Microbacteriaceae</taxon>
        <taxon>Microbacterium</taxon>
    </lineage>
</organism>
<accession>A0ABQ2MYP0</accession>
<feature type="compositionally biased region" description="Basic and acidic residues" evidence="6">
    <location>
        <begin position="90"/>
        <end position="99"/>
    </location>
</feature>
<dbReference type="InterPro" id="IPR015421">
    <property type="entry name" value="PyrdxlP-dep_Trfase_major"/>
</dbReference>
<reference evidence="9" key="1">
    <citation type="journal article" date="2019" name="Int. J. Syst. Evol. Microbiol.">
        <title>The Global Catalogue of Microorganisms (GCM) 10K type strain sequencing project: providing services to taxonomists for standard genome sequencing and annotation.</title>
        <authorList>
            <consortium name="The Broad Institute Genomics Platform"/>
            <consortium name="The Broad Institute Genome Sequencing Center for Infectious Disease"/>
            <person name="Wu L."/>
            <person name="Ma J."/>
        </authorList>
    </citation>
    <scope>NUCLEOTIDE SEQUENCE [LARGE SCALE GENOMIC DNA]</scope>
    <source>
        <strain evidence="9">CGMCC 4.7181</strain>
    </source>
</reference>
<evidence type="ECO:0000256" key="3">
    <source>
        <dbReference type="ARBA" id="ARBA00023015"/>
    </source>
</evidence>
<dbReference type="EMBL" id="BMMQ01000001">
    <property type="protein sequence ID" value="GGO60106.1"/>
    <property type="molecule type" value="Genomic_DNA"/>
</dbReference>
<dbReference type="CDD" id="cd00609">
    <property type="entry name" value="AAT_like"/>
    <property type="match status" value="1"/>
</dbReference>
<evidence type="ECO:0000313" key="9">
    <source>
        <dbReference type="Proteomes" id="UP000638043"/>
    </source>
</evidence>
<dbReference type="RefSeq" id="WP_188699876.1">
    <property type="nucleotide sequence ID" value="NZ_BMMQ01000001.1"/>
</dbReference>
<feature type="domain" description="HTH gntR-type" evidence="7">
    <location>
        <begin position="10"/>
        <end position="78"/>
    </location>
</feature>
<dbReference type="SUPFAM" id="SSF53383">
    <property type="entry name" value="PLP-dependent transferases"/>
    <property type="match status" value="1"/>
</dbReference>
<dbReference type="InterPro" id="IPR051446">
    <property type="entry name" value="HTH_trans_reg/aminotransferase"/>
</dbReference>
<protein>
    <submittedName>
        <fullName evidence="8">Transcriptional regulator PtsJ</fullName>
    </submittedName>
</protein>
<feature type="region of interest" description="Disordered" evidence="6">
    <location>
        <begin position="84"/>
        <end position="113"/>
    </location>
</feature>
<name>A0ABQ2MYP0_9MICO</name>
<dbReference type="Pfam" id="PF00155">
    <property type="entry name" value="Aminotran_1_2"/>
    <property type="match status" value="1"/>
</dbReference>
<keyword evidence="2" id="KW-0663">Pyridoxal phosphate</keyword>
<keyword evidence="4" id="KW-0238">DNA-binding</keyword>
<evidence type="ECO:0000256" key="5">
    <source>
        <dbReference type="ARBA" id="ARBA00023163"/>
    </source>
</evidence>
<keyword evidence="9" id="KW-1185">Reference proteome</keyword>
<keyword evidence="5" id="KW-0804">Transcription</keyword>
<dbReference type="Pfam" id="PF00392">
    <property type="entry name" value="GntR"/>
    <property type="match status" value="1"/>
</dbReference>
<dbReference type="InterPro" id="IPR015424">
    <property type="entry name" value="PyrdxlP-dep_Trfase"/>
</dbReference>
<comment type="caution">
    <text evidence="8">The sequence shown here is derived from an EMBL/GenBank/DDBJ whole genome shotgun (WGS) entry which is preliminary data.</text>
</comment>
<dbReference type="InterPro" id="IPR000524">
    <property type="entry name" value="Tscrpt_reg_HTH_GntR"/>
</dbReference>
<dbReference type="PANTHER" id="PTHR46577">
    <property type="entry name" value="HTH-TYPE TRANSCRIPTIONAL REGULATORY PROTEIN GABR"/>
    <property type="match status" value="1"/>
</dbReference>
<dbReference type="CDD" id="cd07377">
    <property type="entry name" value="WHTH_GntR"/>
    <property type="match status" value="1"/>
</dbReference>
<proteinExistence type="inferred from homology"/>
<dbReference type="Gene3D" id="3.40.640.10">
    <property type="entry name" value="Type I PLP-dependent aspartate aminotransferase-like (Major domain)"/>
    <property type="match status" value="1"/>
</dbReference>
<dbReference type="PROSITE" id="PS50949">
    <property type="entry name" value="HTH_GNTR"/>
    <property type="match status" value="1"/>
</dbReference>
<evidence type="ECO:0000256" key="6">
    <source>
        <dbReference type="SAM" id="MobiDB-lite"/>
    </source>
</evidence>
<evidence type="ECO:0000259" key="7">
    <source>
        <dbReference type="PROSITE" id="PS50949"/>
    </source>
</evidence>
<comment type="similarity">
    <text evidence="1">In the C-terminal section; belongs to the class-I pyridoxal-phosphate-dependent aminotransferase family.</text>
</comment>
<evidence type="ECO:0000256" key="2">
    <source>
        <dbReference type="ARBA" id="ARBA00022898"/>
    </source>
</evidence>
<evidence type="ECO:0000313" key="8">
    <source>
        <dbReference type="EMBL" id="GGO60106.1"/>
    </source>
</evidence>
<dbReference type="SUPFAM" id="SSF46785">
    <property type="entry name" value="Winged helix' DNA-binding domain"/>
    <property type="match status" value="1"/>
</dbReference>
<gene>
    <name evidence="8" type="ORF">GCM10010910_04700</name>
</gene>
<sequence>MSESYDAISGSTAAEIAASVRALIERGSLAPGDALPPVRALAESLGINRNTVVAAYRQLASSGMAAGHGRAGTRVASPDPVAQEGFAQRSPDRPAHARDVGTGNPDPALIPDPSRALARAAGRPVLYGSPVVDPGLEEWALDVLGADLAPRDVRITVTGGASDALDRLFTAMLTPGDRVAIEDPGFLTGIHTLRIGGYPAVPVPLDEEGITVEGLRAALEQGVRAVVCTPRAHNPTGVSITPRRAAQLREVLADHPYVLVIEDDHFSLLSTRPYASLIGADHERWALVRSVSKFLGPDMSVALVATDPRTAERLGMRLRPGIAWVSHLLQRLALAMLTDDETRAGIAAAAEHYAERNAAFCAALERHGIACAPGDGLSVWVPVADPADEVAGRLAERGWIVRSGDEFRVSPDAPPSHGLRVTAHELDDDEQDALAGAIADSSHG</sequence>
<dbReference type="InterPro" id="IPR036388">
    <property type="entry name" value="WH-like_DNA-bd_sf"/>
</dbReference>
<keyword evidence="3" id="KW-0805">Transcription regulation</keyword>
<evidence type="ECO:0000256" key="1">
    <source>
        <dbReference type="ARBA" id="ARBA00005384"/>
    </source>
</evidence>
<dbReference type="SMART" id="SM00345">
    <property type="entry name" value="HTH_GNTR"/>
    <property type="match status" value="1"/>
</dbReference>
<dbReference type="InterPro" id="IPR004839">
    <property type="entry name" value="Aminotransferase_I/II_large"/>
</dbReference>
<evidence type="ECO:0000256" key="4">
    <source>
        <dbReference type="ARBA" id="ARBA00023125"/>
    </source>
</evidence>
<dbReference type="Proteomes" id="UP000638043">
    <property type="component" value="Unassembled WGS sequence"/>
</dbReference>
<dbReference type="InterPro" id="IPR036390">
    <property type="entry name" value="WH_DNA-bd_sf"/>
</dbReference>